<evidence type="ECO:0000256" key="3">
    <source>
        <dbReference type="SAM" id="MobiDB-lite"/>
    </source>
</evidence>
<dbReference type="GO" id="GO:1901137">
    <property type="term" value="P:carbohydrate derivative biosynthetic process"/>
    <property type="evidence" value="ECO:0007669"/>
    <property type="project" value="UniProtKB-ARBA"/>
</dbReference>
<dbReference type="Gene3D" id="3.40.50.2000">
    <property type="entry name" value="Glycogen Phosphorylase B"/>
    <property type="match status" value="2"/>
</dbReference>
<evidence type="ECO:0000256" key="2">
    <source>
        <dbReference type="ARBA" id="ARBA00022679"/>
    </source>
</evidence>
<protein>
    <submittedName>
        <fullName evidence="6">Glycosyltransferase Family 4</fullName>
    </submittedName>
</protein>
<proteinExistence type="predicted"/>
<dbReference type="InterPro" id="IPR001296">
    <property type="entry name" value="Glyco_trans_1"/>
</dbReference>
<keyword evidence="7" id="KW-1185">Reference proteome</keyword>
<dbReference type="GO" id="GO:0016757">
    <property type="term" value="F:glycosyltransferase activity"/>
    <property type="evidence" value="ECO:0007669"/>
    <property type="project" value="UniProtKB-KW"/>
</dbReference>
<evidence type="ECO:0000313" key="7">
    <source>
        <dbReference type="Proteomes" id="UP000222056"/>
    </source>
</evidence>
<keyword evidence="1" id="KW-0328">Glycosyltransferase</keyword>
<dbReference type="Pfam" id="PF00534">
    <property type="entry name" value="Glycos_transf_1"/>
    <property type="match status" value="1"/>
</dbReference>
<feature type="domain" description="Glycosyltransferase subfamily 4-like N-terminal" evidence="5">
    <location>
        <begin position="41"/>
        <end position="219"/>
    </location>
</feature>
<accession>A0A1H6FIN9</accession>
<dbReference type="RefSeq" id="WP_143038492.1">
    <property type="nucleotide sequence ID" value="NZ_FNWJ01000001.1"/>
</dbReference>
<dbReference type="SUPFAM" id="SSF53756">
    <property type="entry name" value="UDP-Glycosyltransferase/glycogen phosphorylase"/>
    <property type="match status" value="1"/>
</dbReference>
<dbReference type="AlphaFoldDB" id="A0A1H6FIN9"/>
<evidence type="ECO:0000259" key="4">
    <source>
        <dbReference type="Pfam" id="PF00534"/>
    </source>
</evidence>
<gene>
    <name evidence="6" type="ORF">SAMN02745716_0131</name>
</gene>
<dbReference type="STRING" id="29539.SAMN02745716_0131"/>
<dbReference type="PANTHER" id="PTHR45947">
    <property type="entry name" value="SULFOQUINOVOSYL TRANSFERASE SQD2"/>
    <property type="match status" value="1"/>
</dbReference>
<feature type="region of interest" description="Disordered" evidence="3">
    <location>
        <begin position="1"/>
        <end position="20"/>
    </location>
</feature>
<feature type="domain" description="Glycosyl transferase family 1" evidence="4">
    <location>
        <begin position="227"/>
        <end position="363"/>
    </location>
</feature>
<dbReference type="EMBL" id="FNWJ01000001">
    <property type="protein sequence ID" value="SEH10282.1"/>
    <property type="molecule type" value="Genomic_DNA"/>
</dbReference>
<keyword evidence="2 6" id="KW-0808">Transferase</keyword>
<dbReference type="OrthoDB" id="9801573at2"/>
<evidence type="ECO:0000313" key="6">
    <source>
        <dbReference type="EMBL" id="SEH10282.1"/>
    </source>
</evidence>
<reference evidence="7" key="1">
    <citation type="submission" date="2016-10" db="EMBL/GenBank/DDBJ databases">
        <authorList>
            <person name="Varghese N."/>
            <person name="Submissions S."/>
        </authorList>
    </citation>
    <scope>NUCLEOTIDE SEQUENCE [LARGE SCALE GENOMIC DNA]</scope>
    <source>
        <strain evidence="7">ATCC 35263</strain>
    </source>
</reference>
<dbReference type="InterPro" id="IPR028098">
    <property type="entry name" value="Glyco_trans_4-like_N"/>
</dbReference>
<feature type="compositionally biased region" description="Basic and acidic residues" evidence="3">
    <location>
        <begin position="1"/>
        <end position="14"/>
    </location>
</feature>
<dbReference type="PANTHER" id="PTHR45947:SF3">
    <property type="entry name" value="SULFOQUINOVOSYL TRANSFERASE SQD2"/>
    <property type="match status" value="1"/>
</dbReference>
<dbReference type="InterPro" id="IPR050194">
    <property type="entry name" value="Glycosyltransferase_grp1"/>
</dbReference>
<organism evidence="6 7">
    <name type="scientific">Thermoleophilum album</name>
    <dbReference type="NCBI Taxonomy" id="29539"/>
    <lineage>
        <taxon>Bacteria</taxon>
        <taxon>Bacillati</taxon>
        <taxon>Actinomycetota</taxon>
        <taxon>Thermoleophilia</taxon>
        <taxon>Thermoleophilales</taxon>
        <taxon>Thermoleophilaceae</taxon>
        <taxon>Thermoleophilum</taxon>
    </lineage>
</organism>
<dbReference type="Proteomes" id="UP000222056">
    <property type="component" value="Unassembled WGS sequence"/>
</dbReference>
<evidence type="ECO:0000259" key="5">
    <source>
        <dbReference type="Pfam" id="PF13439"/>
    </source>
</evidence>
<dbReference type="Pfam" id="PF13439">
    <property type="entry name" value="Glyco_transf_4"/>
    <property type="match status" value="1"/>
</dbReference>
<evidence type="ECO:0000256" key="1">
    <source>
        <dbReference type="ARBA" id="ARBA00022676"/>
    </source>
</evidence>
<sequence length="395" mass="44746">MAEGLRRLLDERTTEGAPAAEPAPLRVRAAIVHDWFQGFHGAERTVWEMLPLFEPDPHVFTFHAARELLPPRLAAAIVRESRLARLPGLRQRGHNPGRWRWLLPYMPVFFERLDLRGYEVVVSSSHACAAGVRTPPETFHLCYCHTPMRYVWLPESDDRRQRGLTALGLALAGRALRRWDLRASRRPDLYVANSRAVAERIRRFYGRDAEVVPPPVAVEQFRADRERERDHFVWVHRLVPYKRPLEVAEAFAGLPELRLTMVGIGPLERELRKRLPPNVQLLGWLERRELVELLARAGGFVHVGEEDFGISMVEALASGTPVVGLARGGALDIVRPGVDGVLVEPPATAQRIRAAVVEVASRHWDAAALRRRAEEFSTARFRARLAALIARALER</sequence>
<name>A0A1H6FIN9_THEAL</name>